<evidence type="ECO:0000313" key="2">
    <source>
        <dbReference type="EMBL" id="RSH86734.1"/>
    </source>
</evidence>
<comment type="caution">
    <text evidence="2">The sequence shown here is derived from an EMBL/GenBank/DDBJ whole genome shotgun (WGS) entry which is preliminary data.</text>
</comment>
<dbReference type="Pfam" id="PF08624">
    <property type="entry name" value="CRC_subunit"/>
    <property type="match status" value="1"/>
</dbReference>
<sequence>MPRASRRSTASTAAAATASPVRRNRSRKSAKAEPETPRHDDMDVDEDNDEDDADHDDANGEDDDDDHHAAGPSRRRSKPRASTTSRRRVKTEEDATDGEDEPTSSRRRSIKQVSYKEIPMDVEDPVDDDDDDDEGAEEEDDEDEPEPVTPAPRKTRTRAKNTTKDADDKPYKREPGTGGRGGFSVKGAAAAAARARWDKVRRERAERGEDSDETPRSRRRRSPPPPKRDPRGALENVVAGQIYKVKGVEYTAGDDELIIPENPKGEAKVDAEGRLQGGREYKLVTFTSVTRKNPERLYALTIDAARACGYTDSLAFLRRCPQVVKLSCDQDERQMLIDVGRITGNLKHRMVTMVAVRNVYKLMGARLVKDGKWVDDDYNEEQALADCAANGYTPHGPVLEEELAVNQYPSAGGPGRPTATATSLADTRADKSMLASFYTVGGPTTHFGSNGLDPWNDVAHGKRGRLRLLGVTEEDWMLRTAEEARRIDETLRKYREERIGALEGPDAHGWVYTAERRAAGEIEDNFQQEGTLPPRSEAGSTPAIRPHPLAREVTFEPPSSEPLSPAPPEPTPTPAPGAVFTGLAEAEAEEPKLTGGTIVVESEAQTVHSRPGVGSWVPGVIRAAYEPHTQMPHVPITTQPSTAGRERLSYNPLVGLNGAARITPAPGIASVEFVFEPSQEKSTWLSFGEGSRGPEVAQVRHQDVADAEVWAKQAREKRRRMKEQREQEQREHELAAARDREPTHDATREATAVA</sequence>
<dbReference type="EMBL" id="RSCE01000002">
    <property type="protein sequence ID" value="RSH86734.1"/>
    <property type="molecule type" value="Genomic_DNA"/>
</dbReference>
<feature type="compositionally biased region" description="Basic and acidic residues" evidence="1">
    <location>
        <begin position="723"/>
        <end position="748"/>
    </location>
</feature>
<feature type="region of interest" description="Disordered" evidence="1">
    <location>
        <begin position="524"/>
        <end position="578"/>
    </location>
</feature>
<dbReference type="STRING" id="105984.A0A427Y6P5"/>
<dbReference type="Proteomes" id="UP000279236">
    <property type="component" value="Unassembled WGS sequence"/>
</dbReference>
<dbReference type="RefSeq" id="XP_028479519.1">
    <property type="nucleotide sequence ID" value="XM_028620547.1"/>
</dbReference>
<proteinExistence type="predicted"/>
<keyword evidence="3" id="KW-1185">Reference proteome</keyword>
<reference evidence="2 3" key="1">
    <citation type="submission" date="2018-11" db="EMBL/GenBank/DDBJ databases">
        <title>Genome sequence of Apiotrichum porosum DSM 27194.</title>
        <authorList>
            <person name="Aliyu H."/>
            <person name="Gorte O."/>
            <person name="Ochsenreither K."/>
        </authorList>
    </citation>
    <scope>NUCLEOTIDE SEQUENCE [LARGE SCALE GENOMIC DNA]</scope>
    <source>
        <strain evidence="2 3">DSM 27194</strain>
    </source>
</reference>
<dbReference type="OrthoDB" id="5598844at2759"/>
<protein>
    <submittedName>
        <fullName evidence="2">Uncharacterized protein</fullName>
    </submittedName>
</protein>
<feature type="region of interest" description="Disordered" evidence="1">
    <location>
        <begin position="713"/>
        <end position="754"/>
    </location>
</feature>
<feature type="compositionally biased region" description="Acidic residues" evidence="1">
    <location>
        <begin position="42"/>
        <end position="65"/>
    </location>
</feature>
<feature type="compositionally biased region" description="Basic residues" evidence="1">
    <location>
        <begin position="73"/>
        <end position="89"/>
    </location>
</feature>
<feature type="compositionally biased region" description="Basic and acidic residues" evidence="1">
    <location>
        <begin position="162"/>
        <end position="175"/>
    </location>
</feature>
<dbReference type="InterPro" id="IPR013933">
    <property type="entry name" value="CRC_Rsc7/Swp82"/>
</dbReference>
<dbReference type="GeneID" id="39589548"/>
<name>A0A427Y6P5_9TREE</name>
<feature type="compositionally biased region" description="Basic and acidic residues" evidence="1">
    <location>
        <begin position="195"/>
        <end position="216"/>
    </location>
</feature>
<evidence type="ECO:0000256" key="1">
    <source>
        <dbReference type="SAM" id="MobiDB-lite"/>
    </source>
</evidence>
<feature type="compositionally biased region" description="Basic and acidic residues" evidence="1">
    <location>
        <begin position="30"/>
        <end position="41"/>
    </location>
</feature>
<organism evidence="2 3">
    <name type="scientific">Apiotrichum porosum</name>
    <dbReference type="NCBI Taxonomy" id="105984"/>
    <lineage>
        <taxon>Eukaryota</taxon>
        <taxon>Fungi</taxon>
        <taxon>Dikarya</taxon>
        <taxon>Basidiomycota</taxon>
        <taxon>Agaricomycotina</taxon>
        <taxon>Tremellomycetes</taxon>
        <taxon>Trichosporonales</taxon>
        <taxon>Trichosporonaceae</taxon>
        <taxon>Apiotrichum</taxon>
    </lineage>
</organism>
<accession>A0A427Y6P5</accession>
<feature type="compositionally biased region" description="Low complexity" evidence="1">
    <location>
        <begin position="7"/>
        <end position="19"/>
    </location>
</feature>
<evidence type="ECO:0000313" key="3">
    <source>
        <dbReference type="Proteomes" id="UP000279236"/>
    </source>
</evidence>
<feature type="compositionally biased region" description="Pro residues" evidence="1">
    <location>
        <begin position="564"/>
        <end position="575"/>
    </location>
</feature>
<dbReference type="AlphaFoldDB" id="A0A427Y6P5"/>
<gene>
    <name evidence="2" type="ORF">EHS24_005005</name>
</gene>
<feature type="compositionally biased region" description="Acidic residues" evidence="1">
    <location>
        <begin position="120"/>
        <end position="146"/>
    </location>
</feature>
<feature type="region of interest" description="Disordered" evidence="1">
    <location>
        <begin position="1"/>
        <end position="235"/>
    </location>
</feature>